<dbReference type="Proteomes" id="UP001057402">
    <property type="component" value="Chromosome 11"/>
</dbReference>
<evidence type="ECO:0000313" key="2">
    <source>
        <dbReference type="Proteomes" id="UP001057402"/>
    </source>
</evidence>
<keyword evidence="2" id="KW-1185">Reference proteome</keyword>
<name>A0ACB9LJV7_9MYRT</name>
<dbReference type="EMBL" id="CM042890">
    <property type="protein sequence ID" value="KAI4311288.1"/>
    <property type="molecule type" value="Genomic_DNA"/>
</dbReference>
<gene>
    <name evidence="1" type="ORF">MLD38_036193</name>
</gene>
<protein>
    <submittedName>
        <fullName evidence="1">Uncharacterized protein</fullName>
    </submittedName>
</protein>
<reference evidence="2" key="1">
    <citation type="journal article" date="2023" name="Front. Plant Sci.">
        <title>Chromosomal-level genome assembly of Melastoma candidum provides insights into trichome evolution.</title>
        <authorList>
            <person name="Zhong Y."/>
            <person name="Wu W."/>
            <person name="Sun C."/>
            <person name="Zou P."/>
            <person name="Liu Y."/>
            <person name="Dai S."/>
            <person name="Zhou R."/>
        </authorList>
    </citation>
    <scope>NUCLEOTIDE SEQUENCE [LARGE SCALE GENOMIC DNA]</scope>
</reference>
<organism evidence="1 2">
    <name type="scientific">Melastoma candidum</name>
    <dbReference type="NCBI Taxonomy" id="119954"/>
    <lineage>
        <taxon>Eukaryota</taxon>
        <taxon>Viridiplantae</taxon>
        <taxon>Streptophyta</taxon>
        <taxon>Embryophyta</taxon>
        <taxon>Tracheophyta</taxon>
        <taxon>Spermatophyta</taxon>
        <taxon>Magnoliopsida</taxon>
        <taxon>eudicotyledons</taxon>
        <taxon>Gunneridae</taxon>
        <taxon>Pentapetalae</taxon>
        <taxon>rosids</taxon>
        <taxon>malvids</taxon>
        <taxon>Myrtales</taxon>
        <taxon>Melastomataceae</taxon>
        <taxon>Melastomatoideae</taxon>
        <taxon>Melastomateae</taxon>
        <taxon>Melastoma</taxon>
    </lineage>
</organism>
<proteinExistence type="predicted"/>
<sequence length="757" mass="82734">MGTPDKTQQISSAVSKFEDSPVFNYLNSLSPIKPVKSTDAAQPFSSLSFASLPSIFSSPQVNYDRESRFLQRHQELDLKNAKDQSENEGEITPVNGVNNTTGQNENGNELPGNFDIGINAGETFIGPADESLEFVIELSQALKYDCGSPDCDSTSPEANAERIVQPPDGLHLLQHSEDHESKGKRDVEGISGQNRELMQFSLDGLDSKSTEVLIFSSPNDAIAFRGLVQTSPDTSSSLLASMVPNAAQHEILTAAENRQLLLHQASTLEQYETEGHSFLSSESHFPDGDGQTEMDECFNNNKGGDAKVLVPCGSKMSADLYRGIRRRCLDFEPAQPNRKSYDSSLAVQQVNDNKESQDKRHILFNQGVISTEKRILPGIGLHLNALTSSSKTLKHEKLLPDPSSQLSTADQENLNPVNSENEADPAVKSLQLMEYDPTSASMSYEEINQLSPQKKRHRDLSGEPDSCKRCNCKKSKCLKLYCECFAAGIYCIGPCACQDCLNKPIHEEIVLATRKQIESRNPLAFAPKVIRSSDTMSETWDELNKTPASARHKRGCNCKKSNCLKKYCECYQEGVGCSINCRCEGCKNAFGTKDGTILAGADCEMEEDSEKCEKSAVDLEAWTADGQKNMEPNNSVLLSMPSELNRPVLPMGFPPKAKQLRSSLVGSSYSIRLHHRTGGSGLLSPGLKPLQSNPEDEFPGILYGDAPTIGQTKATSPTSKRVSPPHVDSGSTLGQRSGGRRVILRSIPAFPSLSSHD</sequence>
<accession>A0ACB9LJV7</accession>
<evidence type="ECO:0000313" key="1">
    <source>
        <dbReference type="EMBL" id="KAI4311288.1"/>
    </source>
</evidence>
<comment type="caution">
    <text evidence="1">The sequence shown here is derived from an EMBL/GenBank/DDBJ whole genome shotgun (WGS) entry which is preliminary data.</text>
</comment>